<dbReference type="InterPro" id="IPR018122">
    <property type="entry name" value="TF_fork_head_CS_1"/>
</dbReference>
<dbReference type="GeneID" id="20216729"/>
<evidence type="ECO:0000259" key="7">
    <source>
        <dbReference type="PROSITE" id="PS50039"/>
    </source>
</evidence>
<keyword evidence="4" id="KW-0804">Transcription</keyword>
<dbReference type="OrthoDB" id="10070006at2759"/>
<reference evidence="10" key="1">
    <citation type="submission" date="2012-12" db="EMBL/GenBank/DDBJ databases">
        <authorList>
            <person name="Hellsten U."/>
            <person name="Grimwood J."/>
            <person name="Chapman J.A."/>
            <person name="Shapiro H."/>
            <person name="Aerts A."/>
            <person name="Otillar R.P."/>
            <person name="Terry A.Y."/>
            <person name="Boore J.L."/>
            <person name="Simakov O."/>
            <person name="Marletaz F."/>
            <person name="Cho S.-J."/>
            <person name="Edsinger-Gonzales E."/>
            <person name="Havlak P."/>
            <person name="Kuo D.-H."/>
            <person name="Larsson T."/>
            <person name="Lv J."/>
            <person name="Arendt D."/>
            <person name="Savage R."/>
            <person name="Osoegawa K."/>
            <person name="de Jong P."/>
            <person name="Lindberg D.R."/>
            <person name="Seaver E.C."/>
            <person name="Weisblat D.A."/>
            <person name="Putnam N.H."/>
            <person name="Grigoriev I.V."/>
            <person name="Rokhsar D.S."/>
        </authorList>
    </citation>
    <scope>NUCLEOTIDE SEQUENCE</scope>
</reference>
<dbReference type="EMBL" id="AMQM01007028">
    <property type="status" value="NOT_ANNOTATED_CDS"/>
    <property type="molecule type" value="Genomic_DNA"/>
</dbReference>
<protein>
    <recommendedName>
        <fullName evidence="7">Fork-head domain-containing protein</fullName>
    </recommendedName>
</protein>
<evidence type="ECO:0000256" key="4">
    <source>
        <dbReference type="ARBA" id="ARBA00023163"/>
    </source>
</evidence>
<keyword evidence="10" id="KW-1185">Reference proteome</keyword>
<dbReference type="InterPro" id="IPR001766">
    <property type="entry name" value="Fork_head_dom"/>
</dbReference>
<accession>T1G6N2</accession>
<reference evidence="8 10" key="2">
    <citation type="journal article" date="2013" name="Nature">
        <title>Insights into bilaterian evolution from three spiralian genomes.</title>
        <authorList>
            <person name="Simakov O."/>
            <person name="Marletaz F."/>
            <person name="Cho S.J."/>
            <person name="Edsinger-Gonzales E."/>
            <person name="Havlak P."/>
            <person name="Hellsten U."/>
            <person name="Kuo D.H."/>
            <person name="Larsson T."/>
            <person name="Lv J."/>
            <person name="Arendt D."/>
            <person name="Savage R."/>
            <person name="Osoegawa K."/>
            <person name="de Jong P."/>
            <person name="Grimwood J."/>
            <person name="Chapman J.A."/>
            <person name="Shapiro H."/>
            <person name="Aerts A."/>
            <person name="Otillar R.P."/>
            <person name="Terry A.Y."/>
            <person name="Boore J.L."/>
            <person name="Grigoriev I.V."/>
            <person name="Lindberg D.R."/>
            <person name="Seaver E.C."/>
            <person name="Weisblat D.A."/>
            <person name="Putnam N.H."/>
            <person name="Rokhsar D.S."/>
        </authorList>
    </citation>
    <scope>NUCLEOTIDE SEQUENCE</scope>
</reference>
<dbReference type="PRINTS" id="PR00053">
    <property type="entry name" value="FORKHEAD"/>
</dbReference>
<evidence type="ECO:0000256" key="2">
    <source>
        <dbReference type="ARBA" id="ARBA00023015"/>
    </source>
</evidence>
<dbReference type="PROSITE" id="PS00657">
    <property type="entry name" value="FORK_HEAD_1"/>
    <property type="match status" value="1"/>
</dbReference>
<keyword evidence="5 6" id="KW-0539">Nucleus</keyword>
<dbReference type="PROSITE" id="PS00658">
    <property type="entry name" value="FORK_HEAD_2"/>
    <property type="match status" value="1"/>
</dbReference>
<dbReference type="KEGG" id="hro:HELRODRAFT_87232"/>
<dbReference type="AlphaFoldDB" id="T1G6N2"/>
<evidence type="ECO:0000313" key="9">
    <source>
        <dbReference type="EnsemblMetazoa" id="HelroP87232"/>
    </source>
</evidence>
<dbReference type="eggNOG" id="KOG2294">
    <property type="taxonomic scope" value="Eukaryota"/>
</dbReference>
<dbReference type="PROSITE" id="PS50039">
    <property type="entry name" value="FORK_HEAD_3"/>
    <property type="match status" value="1"/>
</dbReference>
<evidence type="ECO:0000313" key="10">
    <source>
        <dbReference type="Proteomes" id="UP000015101"/>
    </source>
</evidence>
<sequence length="155" mass="17654">MEKFDKPPFSYSCLIAMALRNSENGFLPVSEIYSYIIDKFPYFKTAPDGWKNSIRHNLSLNKCFQKLETPSLNGATRKACLWGLNEAKVSRLNDEISKWIKKGNDSNSGWAMCMFACVCACVREWSPYLRACLYVCVSIFAGVSICAYVYECVVY</sequence>
<keyword evidence="1" id="KW-0217">Developmental protein</keyword>
<dbReference type="GO" id="GO:0003700">
    <property type="term" value="F:DNA-binding transcription factor activity"/>
    <property type="evidence" value="ECO:0007669"/>
    <property type="project" value="InterPro"/>
</dbReference>
<feature type="domain" description="Fork-head" evidence="7">
    <location>
        <begin position="6"/>
        <end position="87"/>
    </location>
</feature>
<dbReference type="InParanoid" id="T1G6N2"/>
<dbReference type="CDD" id="cd20030">
    <property type="entry name" value="FH_FOXN1-like"/>
    <property type="match status" value="1"/>
</dbReference>
<dbReference type="SMART" id="SM00339">
    <property type="entry name" value="FH"/>
    <property type="match status" value="1"/>
</dbReference>
<evidence type="ECO:0000256" key="3">
    <source>
        <dbReference type="ARBA" id="ARBA00023125"/>
    </source>
</evidence>
<organism evidence="9 10">
    <name type="scientific">Helobdella robusta</name>
    <name type="common">Californian leech</name>
    <dbReference type="NCBI Taxonomy" id="6412"/>
    <lineage>
        <taxon>Eukaryota</taxon>
        <taxon>Metazoa</taxon>
        <taxon>Spiralia</taxon>
        <taxon>Lophotrochozoa</taxon>
        <taxon>Annelida</taxon>
        <taxon>Clitellata</taxon>
        <taxon>Hirudinea</taxon>
        <taxon>Rhynchobdellida</taxon>
        <taxon>Glossiphoniidae</taxon>
        <taxon>Helobdella</taxon>
    </lineage>
</organism>
<dbReference type="EMBL" id="KB097552">
    <property type="protein sequence ID" value="ESN95034.1"/>
    <property type="molecule type" value="Genomic_DNA"/>
</dbReference>
<evidence type="ECO:0000256" key="5">
    <source>
        <dbReference type="ARBA" id="ARBA00023242"/>
    </source>
</evidence>
<dbReference type="RefSeq" id="XP_009026840.1">
    <property type="nucleotide sequence ID" value="XM_009028592.1"/>
</dbReference>
<comment type="subcellular location">
    <subcellularLocation>
        <location evidence="6">Nucleus</location>
    </subcellularLocation>
</comment>
<evidence type="ECO:0000256" key="1">
    <source>
        <dbReference type="ARBA" id="ARBA00022473"/>
    </source>
</evidence>
<evidence type="ECO:0000256" key="6">
    <source>
        <dbReference type="PROSITE-ProRule" id="PRU00089"/>
    </source>
</evidence>
<dbReference type="Gene3D" id="1.10.10.10">
    <property type="entry name" value="Winged helix-like DNA-binding domain superfamily/Winged helix DNA-binding domain"/>
    <property type="match status" value="1"/>
</dbReference>
<dbReference type="InterPro" id="IPR049624">
    <property type="entry name" value="FOXN1_4"/>
</dbReference>
<dbReference type="InterPro" id="IPR030456">
    <property type="entry name" value="TF_fork_head_CS_2"/>
</dbReference>
<dbReference type="CTD" id="20216729"/>
<dbReference type="PANTHER" id="PTHR46721">
    <property type="entry name" value="FORKHEAD BOX PROTEIN N1"/>
    <property type="match status" value="1"/>
</dbReference>
<dbReference type="STRING" id="6412.T1G6N2"/>
<dbReference type="HOGENOM" id="CLU_1697448_0_0_1"/>
<gene>
    <name evidence="9" type="primary">20216729</name>
    <name evidence="8" type="ORF">HELRODRAFT_87232</name>
</gene>
<dbReference type="GO" id="GO:0005634">
    <property type="term" value="C:nucleus"/>
    <property type="evidence" value="ECO:0007669"/>
    <property type="project" value="UniProtKB-SubCell"/>
</dbReference>
<dbReference type="EnsemblMetazoa" id="HelroT87232">
    <property type="protein sequence ID" value="HelroP87232"/>
    <property type="gene ID" value="HelroG87232"/>
</dbReference>
<dbReference type="PANTHER" id="PTHR46721:SF3">
    <property type="entry name" value="FORKHEAD BOX N1"/>
    <property type="match status" value="1"/>
</dbReference>
<dbReference type="InterPro" id="IPR036390">
    <property type="entry name" value="WH_DNA-bd_sf"/>
</dbReference>
<keyword evidence="2" id="KW-0805">Transcription regulation</keyword>
<dbReference type="OMA" id="QDIRKWR"/>
<name>T1G6N2_HELRO</name>
<dbReference type="GO" id="GO:0043565">
    <property type="term" value="F:sequence-specific DNA binding"/>
    <property type="evidence" value="ECO:0007669"/>
    <property type="project" value="InterPro"/>
</dbReference>
<reference evidence="9" key="3">
    <citation type="submission" date="2015-06" db="UniProtKB">
        <authorList>
            <consortium name="EnsemblMetazoa"/>
        </authorList>
    </citation>
    <scope>IDENTIFICATION</scope>
</reference>
<proteinExistence type="predicted"/>
<evidence type="ECO:0000313" key="8">
    <source>
        <dbReference type="EMBL" id="ESN95034.1"/>
    </source>
</evidence>
<keyword evidence="3 6" id="KW-0238">DNA-binding</keyword>
<dbReference type="Proteomes" id="UP000015101">
    <property type="component" value="Unassembled WGS sequence"/>
</dbReference>
<dbReference type="Pfam" id="PF00250">
    <property type="entry name" value="Forkhead"/>
    <property type="match status" value="1"/>
</dbReference>
<dbReference type="InterPro" id="IPR036388">
    <property type="entry name" value="WH-like_DNA-bd_sf"/>
</dbReference>
<feature type="DNA-binding region" description="Fork-head" evidence="6">
    <location>
        <begin position="6"/>
        <end position="87"/>
    </location>
</feature>
<dbReference type="SUPFAM" id="SSF46785">
    <property type="entry name" value="Winged helix' DNA-binding domain"/>
    <property type="match status" value="1"/>
</dbReference>